<dbReference type="EMBL" id="RCBY01000006">
    <property type="protein sequence ID" value="RQH55466.1"/>
    <property type="molecule type" value="Genomic_DNA"/>
</dbReference>
<name>A0A3N6R5V1_9CYAN</name>
<protein>
    <submittedName>
        <fullName evidence="1">Uncharacterized protein</fullName>
    </submittedName>
</protein>
<proteinExistence type="predicted"/>
<reference evidence="1 2" key="1">
    <citation type="journal article" date="2018" name="ACS Chem. Biol.">
        <title>Ketoreductase domain dysfunction expands chemodiversity: malyngamide biosynthesis in the cyanobacterium Okeania hirsuta.</title>
        <authorList>
            <person name="Moss N.A."/>
            <person name="Leao T."/>
            <person name="Rankin M."/>
            <person name="McCullough T.M."/>
            <person name="Qu P."/>
            <person name="Korobeynikov A."/>
            <person name="Smith J.L."/>
            <person name="Gerwick L."/>
            <person name="Gerwick W.H."/>
        </authorList>
    </citation>
    <scope>NUCLEOTIDE SEQUENCE [LARGE SCALE GENOMIC DNA]</scope>
    <source>
        <strain evidence="1 2">PAB10Feb10-1</strain>
    </source>
</reference>
<gene>
    <name evidence="1" type="ORF">D5R40_02035</name>
</gene>
<sequence>MIFRHLSFQKEEGGFSYLGDKKILHCLNFKFLIFRHLFFQKEEGRRKKKEEDFIPIIMH</sequence>
<comment type="caution">
    <text evidence="1">The sequence shown here is derived from an EMBL/GenBank/DDBJ whole genome shotgun (WGS) entry which is preliminary data.</text>
</comment>
<organism evidence="1 2">
    <name type="scientific">Okeania hirsuta</name>
    <dbReference type="NCBI Taxonomy" id="1458930"/>
    <lineage>
        <taxon>Bacteria</taxon>
        <taxon>Bacillati</taxon>
        <taxon>Cyanobacteriota</taxon>
        <taxon>Cyanophyceae</taxon>
        <taxon>Oscillatoriophycideae</taxon>
        <taxon>Oscillatoriales</taxon>
        <taxon>Microcoleaceae</taxon>
        <taxon>Okeania</taxon>
    </lineage>
</organism>
<accession>A0A3N6R5V1</accession>
<keyword evidence="2" id="KW-1185">Reference proteome</keyword>
<dbReference type="AlphaFoldDB" id="A0A3N6R5V1"/>
<evidence type="ECO:0000313" key="1">
    <source>
        <dbReference type="EMBL" id="RQH55466.1"/>
    </source>
</evidence>
<evidence type="ECO:0000313" key="2">
    <source>
        <dbReference type="Proteomes" id="UP000269154"/>
    </source>
</evidence>
<dbReference type="Proteomes" id="UP000269154">
    <property type="component" value="Unassembled WGS sequence"/>
</dbReference>